<evidence type="ECO:0000313" key="1">
    <source>
        <dbReference type="EMBL" id="BAF67227.1"/>
    </source>
</evidence>
<organism evidence="1 2">
    <name type="scientific">Staphylococcus aureus (strain Newman)</name>
    <dbReference type="NCBI Taxonomy" id="426430"/>
    <lineage>
        <taxon>Bacteria</taxon>
        <taxon>Bacillati</taxon>
        <taxon>Bacillota</taxon>
        <taxon>Bacilli</taxon>
        <taxon>Bacillales</taxon>
        <taxon>Staphylococcaceae</taxon>
        <taxon>Staphylococcus</taxon>
    </lineage>
</organism>
<reference evidence="1 2" key="1">
    <citation type="journal article" date="2008" name="J. Bacteriol.">
        <title>Genome sequence of Staphylococcus aureus strain Newman and comparative analysis of staphylococcal genomes: polymorphism and evolution of two major pathogenicity islands.</title>
        <authorList>
            <person name="Baba T."/>
            <person name="Bae T."/>
            <person name="Schneewind O."/>
            <person name="Takeuchi F."/>
            <person name="Hiramatsu K."/>
        </authorList>
    </citation>
    <scope>NUCLEOTIDE SEQUENCE [LARGE SCALE GENOMIC DNA]</scope>
    <source>
        <strain evidence="1 2">Newman</strain>
    </source>
</reference>
<proteinExistence type="predicted"/>
<sequence>MIFSQNLFRRPTPTYIVCRNWESNFSLLGPTPQLALPVEFLFEILYVGAPD</sequence>
<evidence type="ECO:0000313" key="2">
    <source>
        <dbReference type="Proteomes" id="UP000006386"/>
    </source>
</evidence>
<dbReference type="HOGENOM" id="CLU_212815_0_0_9"/>
<gene>
    <name evidence="1" type="ordered locus">NWMN_0955</name>
</gene>
<dbReference type="KEGG" id="sae:NWMN_0955"/>
<accession>A0A0H3K823</accession>
<protein>
    <submittedName>
        <fullName evidence="1">Uncharacterized protein</fullName>
    </submittedName>
</protein>
<name>A0A0H3K823_STAAE</name>
<dbReference type="Proteomes" id="UP000006386">
    <property type="component" value="Chromosome"/>
</dbReference>
<dbReference type="EMBL" id="AP009351">
    <property type="protein sequence ID" value="BAF67227.1"/>
    <property type="molecule type" value="Genomic_DNA"/>
</dbReference>
<dbReference type="AntiFam" id="ANF00067">
    <property type="entry name" value="Translation of non-protein-coding upstream region of an enzyme"/>
</dbReference>
<dbReference type="AlphaFoldDB" id="A0A0H3K823"/>